<dbReference type="InterPro" id="IPR016130">
    <property type="entry name" value="Tyr_Pase_AS"/>
</dbReference>
<feature type="domain" description="Tyrosine specific protein phosphatases" evidence="4">
    <location>
        <begin position="91"/>
        <end position="144"/>
    </location>
</feature>
<dbReference type="Pfam" id="PF22785">
    <property type="entry name" value="Tc-R-P"/>
    <property type="match status" value="1"/>
</dbReference>
<sequence length="144" mass="16098">IIAMGFPSTGLESSYRNPWGKLVGFLDERHPGSYRVYNLCIEKDRQYDADIFHGNVACYPFPDHNAPPFDMLLAMCEDADAWLKMDPQNVIAVHCKAGKGRTGVMIAAYLLFSGMWSQAIDSLSFYGAMRTKNGKGVTIPSQRR</sequence>
<dbReference type="InterPro" id="IPR000387">
    <property type="entry name" value="Tyr_Pase_dom"/>
</dbReference>
<keyword evidence="7" id="KW-1185">Reference proteome</keyword>
<comment type="similarity">
    <text evidence="1">Belongs to the PTEN phosphatase protein family.</text>
</comment>
<dbReference type="EMBL" id="BDIP01004455">
    <property type="protein sequence ID" value="GIQ88855.1"/>
    <property type="molecule type" value="Genomic_DNA"/>
</dbReference>
<dbReference type="PROSITE" id="PS50056">
    <property type="entry name" value="TYR_PHOSPHATASE_2"/>
    <property type="match status" value="1"/>
</dbReference>
<dbReference type="GO" id="GO:0004721">
    <property type="term" value="F:phosphoprotein phosphatase activity"/>
    <property type="evidence" value="ECO:0007669"/>
    <property type="project" value="UniProtKB-KW"/>
</dbReference>
<dbReference type="CDD" id="cd14509">
    <property type="entry name" value="PTP_PTEN"/>
    <property type="match status" value="1"/>
</dbReference>
<evidence type="ECO:0000256" key="2">
    <source>
        <dbReference type="ARBA" id="ARBA00022801"/>
    </source>
</evidence>
<dbReference type="Gene3D" id="3.90.190.10">
    <property type="entry name" value="Protein tyrosine phosphatase superfamily"/>
    <property type="match status" value="1"/>
</dbReference>
<dbReference type="OrthoDB" id="16692at2759"/>
<evidence type="ECO:0000313" key="6">
    <source>
        <dbReference type="EMBL" id="GIQ88855.1"/>
    </source>
</evidence>
<dbReference type="InterPro" id="IPR051281">
    <property type="entry name" value="Dual-spec_lipid-protein_phosph"/>
</dbReference>
<dbReference type="PROSITE" id="PS00383">
    <property type="entry name" value="TYR_PHOSPHATASE_1"/>
    <property type="match status" value="1"/>
</dbReference>
<dbReference type="PANTHER" id="PTHR12305">
    <property type="entry name" value="PHOSPHATASE WITH HOMOLOGY TO TENSIN"/>
    <property type="match status" value="1"/>
</dbReference>
<comment type="caution">
    <text evidence="6">The sequence shown here is derived from an EMBL/GenBank/DDBJ whole genome shotgun (WGS) entry which is preliminary data.</text>
</comment>
<organism evidence="6 7">
    <name type="scientific">Kipferlia bialata</name>
    <dbReference type="NCBI Taxonomy" id="797122"/>
    <lineage>
        <taxon>Eukaryota</taxon>
        <taxon>Metamonada</taxon>
        <taxon>Carpediemonas-like organisms</taxon>
        <taxon>Kipferlia</taxon>
    </lineage>
</organism>
<proteinExistence type="inferred from homology"/>
<gene>
    <name evidence="6" type="ORF">KIPB_011198</name>
</gene>
<evidence type="ECO:0000313" key="7">
    <source>
        <dbReference type="Proteomes" id="UP000265618"/>
    </source>
</evidence>
<protein>
    <submittedName>
        <fullName evidence="6">Uncharacterized protein</fullName>
    </submittedName>
</protein>
<evidence type="ECO:0000259" key="5">
    <source>
        <dbReference type="PROSITE" id="PS51181"/>
    </source>
</evidence>
<dbReference type="GO" id="GO:0005829">
    <property type="term" value="C:cytosol"/>
    <property type="evidence" value="ECO:0007669"/>
    <property type="project" value="TreeGrafter"/>
</dbReference>
<dbReference type="GO" id="GO:0016314">
    <property type="term" value="F:phosphatidylinositol-3,4,5-trisphosphate 3-phosphatase activity"/>
    <property type="evidence" value="ECO:0007669"/>
    <property type="project" value="TreeGrafter"/>
</dbReference>
<keyword evidence="3" id="KW-0904">Protein phosphatase</keyword>
<name>A0A9K3D765_9EUKA</name>
<dbReference type="InterPro" id="IPR045101">
    <property type="entry name" value="PTP_PTEN"/>
</dbReference>
<keyword evidence="2" id="KW-0378">Hydrolase</keyword>
<feature type="non-terminal residue" evidence="6">
    <location>
        <position position="1"/>
    </location>
</feature>
<accession>A0A9K3D765</accession>
<evidence type="ECO:0000256" key="1">
    <source>
        <dbReference type="ARBA" id="ARBA00007881"/>
    </source>
</evidence>
<feature type="domain" description="Phosphatase tensin-type" evidence="5">
    <location>
        <begin position="1"/>
        <end position="144"/>
    </location>
</feature>
<dbReference type="InterPro" id="IPR029023">
    <property type="entry name" value="Tensin_phosphatase"/>
</dbReference>
<evidence type="ECO:0000256" key="3">
    <source>
        <dbReference type="ARBA" id="ARBA00022912"/>
    </source>
</evidence>
<dbReference type="PANTHER" id="PTHR12305:SF60">
    <property type="entry name" value="PHOSPHATIDYLINOSITOL 3,4,5-TRISPHOSPHATE 3-PHOSPHATASE TPTE2-RELATED"/>
    <property type="match status" value="1"/>
</dbReference>
<dbReference type="Proteomes" id="UP000265618">
    <property type="component" value="Unassembled WGS sequence"/>
</dbReference>
<evidence type="ECO:0000259" key="4">
    <source>
        <dbReference type="PROSITE" id="PS50056"/>
    </source>
</evidence>
<dbReference type="InterPro" id="IPR029021">
    <property type="entry name" value="Prot-tyrosine_phosphatase-like"/>
</dbReference>
<reference evidence="6 7" key="1">
    <citation type="journal article" date="2018" name="PLoS ONE">
        <title>The draft genome of Kipferlia bialata reveals reductive genome evolution in fornicate parasites.</title>
        <authorList>
            <person name="Tanifuji G."/>
            <person name="Takabayashi S."/>
            <person name="Kume K."/>
            <person name="Takagi M."/>
            <person name="Nakayama T."/>
            <person name="Kamikawa R."/>
            <person name="Inagaki Y."/>
            <person name="Hashimoto T."/>
        </authorList>
    </citation>
    <scope>NUCLEOTIDE SEQUENCE [LARGE SCALE GENOMIC DNA]</scope>
    <source>
        <strain evidence="6">NY0173</strain>
    </source>
</reference>
<dbReference type="PROSITE" id="PS51181">
    <property type="entry name" value="PPASE_TENSIN"/>
    <property type="match status" value="1"/>
</dbReference>
<dbReference type="SUPFAM" id="SSF52799">
    <property type="entry name" value="(Phosphotyrosine protein) phosphatases II"/>
    <property type="match status" value="1"/>
</dbReference>
<dbReference type="AlphaFoldDB" id="A0A9K3D765"/>